<name>A0A1H6UHW2_9LACT</name>
<dbReference type="InterPro" id="IPR011542">
    <property type="entry name" value="SUF_FeS_clus_asmbl_SufD"/>
</dbReference>
<reference evidence="5" key="1">
    <citation type="submission" date="2016-10" db="EMBL/GenBank/DDBJ databases">
        <authorList>
            <person name="Varghese N."/>
            <person name="Submissions S."/>
        </authorList>
    </citation>
    <scope>NUCLEOTIDE SEQUENCE [LARGE SCALE GENOMIC DNA]</scope>
    <source>
        <strain evidence="5">DSM 25751</strain>
    </source>
</reference>
<dbReference type="InterPro" id="IPR055346">
    <property type="entry name" value="Fe-S_cluster_assembly_SufBD"/>
</dbReference>
<evidence type="ECO:0000256" key="1">
    <source>
        <dbReference type="ARBA" id="ARBA00043967"/>
    </source>
</evidence>
<dbReference type="NCBIfam" id="TIGR01981">
    <property type="entry name" value="sufD"/>
    <property type="match status" value="1"/>
</dbReference>
<evidence type="ECO:0000313" key="4">
    <source>
        <dbReference type="EMBL" id="SEI91921.1"/>
    </source>
</evidence>
<dbReference type="InterPro" id="IPR000825">
    <property type="entry name" value="SUF_FeS_clus_asmbl_SufBD_core"/>
</dbReference>
<dbReference type="InterPro" id="IPR037284">
    <property type="entry name" value="SUF_FeS_clus_asmbl_SufBD_sf"/>
</dbReference>
<evidence type="ECO:0000313" key="5">
    <source>
        <dbReference type="Proteomes" id="UP000198564"/>
    </source>
</evidence>
<dbReference type="PANTHER" id="PTHR30508">
    <property type="entry name" value="FES CLUSTER ASSEMBLY PROTEIN SUF"/>
    <property type="match status" value="1"/>
</dbReference>
<dbReference type="InterPro" id="IPR045595">
    <property type="entry name" value="SufBD_N"/>
</dbReference>
<dbReference type="Proteomes" id="UP000198564">
    <property type="component" value="Unassembled WGS sequence"/>
</dbReference>
<comment type="similarity">
    <text evidence="1">Belongs to the iron-sulfur cluster assembly SufBD family.</text>
</comment>
<dbReference type="RefSeq" id="WP_091635780.1">
    <property type="nucleotide sequence ID" value="NZ_FNYW01000033.1"/>
</dbReference>
<feature type="domain" description="SUF system FeS cluster assembly SufBD N-terminal" evidence="3">
    <location>
        <begin position="91"/>
        <end position="166"/>
    </location>
</feature>
<organism evidence="4 5">
    <name type="scientific">Alkalibacterium gilvum</name>
    <dbReference type="NCBI Taxonomy" id="1130080"/>
    <lineage>
        <taxon>Bacteria</taxon>
        <taxon>Bacillati</taxon>
        <taxon>Bacillota</taxon>
        <taxon>Bacilli</taxon>
        <taxon>Lactobacillales</taxon>
        <taxon>Carnobacteriaceae</taxon>
        <taxon>Alkalibacterium</taxon>
    </lineage>
</organism>
<dbReference type="AlphaFoldDB" id="A0A1H6UHW2"/>
<dbReference type="Pfam" id="PF19295">
    <property type="entry name" value="SufBD_N"/>
    <property type="match status" value="1"/>
</dbReference>
<dbReference type="SUPFAM" id="SSF101960">
    <property type="entry name" value="Stabilizer of iron transporter SufD"/>
    <property type="match status" value="1"/>
</dbReference>
<gene>
    <name evidence="4" type="ORF">SAMN04488113_1334</name>
</gene>
<proteinExistence type="inferred from homology"/>
<dbReference type="OrthoDB" id="9803529at2"/>
<sequence>METKIKDYLTYKDALTAFSRGLKEPEWMLEMRLDALNDIDKLDPPVIERLRYNRWLLWQVPDLSGAKATNTIDPFEFIEDKVDANRVVQTGNDTVIKTLSDTLKDTDVIFTDMHTALREHPELVKEAYMTKAVKPDKHKIAAFHAAFMNSGLFLYVPKNVEIEEPLEAVFIQNSLVEDCCVKHVLIYADSQSKFNYVEKFLTKGEKKNAANIMVEVITKPGAQVKYSAVDQLGEQSTVYFTRKGHTERDSHIDWAVGVMNGGNVVADFDTDLVGEGSSTDLKAVSISSGRQVQVIDSKVENYGNHTAGNIFQHGVILDRATLTFNGIGHILKGAKGADAQQESRVLMLSDKARGDANPILLIDENEVTAGHAASVGRVDPEEMYYLMSRGIEKAEAERLVIRGFLGKVIQAIPLKGVRQELVETIERKLTIR</sequence>
<accession>A0A1H6UHW2</accession>
<dbReference type="EMBL" id="FNYW01000033">
    <property type="protein sequence ID" value="SEI91921.1"/>
    <property type="molecule type" value="Genomic_DNA"/>
</dbReference>
<protein>
    <submittedName>
        <fullName evidence="4">Fe-S cluster assembly protein SufD</fullName>
    </submittedName>
</protein>
<evidence type="ECO:0000259" key="3">
    <source>
        <dbReference type="Pfam" id="PF19295"/>
    </source>
</evidence>
<keyword evidence="5" id="KW-1185">Reference proteome</keyword>
<evidence type="ECO:0000259" key="2">
    <source>
        <dbReference type="Pfam" id="PF01458"/>
    </source>
</evidence>
<dbReference type="GO" id="GO:0016226">
    <property type="term" value="P:iron-sulfur cluster assembly"/>
    <property type="evidence" value="ECO:0007669"/>
    <property type="project" value="InterPro"/>
</dbReference>
<dbReference type="PANTHER" id="PTHR30508:SF1">
    <property type="entry name" value="UPF0051 PROTEIN ABCI8, CHLOROPLASTIC-RELATED"/>
    <property type="match status" value="1"/>
</dbReference>
<dbReference type="STRING" id="1130080.SAMN04488113_1334"/>
<feature type="domain" description="SUF system FeS cluster assembly SufBD core" evidence="2">
    <location>
        <begin position="177"/>
        <end position="404"/>
    </location>
</feature>
<dbReference type="Pfam" id="PF01458">
    <property type="entry name" value="SUFBD_core"/>
    <property type="match status" value="1"/>
</dbReference>